<feature type="transmembrane region" description="Helical" evidence="1">
    <location>
        <begin position="129"/>
        <end position="152"/>
    </location>
</feature>
<dbReference type="AlphaFoldDB" id="A0A9N7CDJ4"/>
<evidence type="ECO:0000313" key="5">
    <source>
        <dbReference type="Proteomes" id="UP000247512"/>
    </source>
</evidence>
<dbReference type="OrthoDB" id="8450479at2"/>
<feature type="transmembrane region" description="Helical" evidence="1">
    <location>
        <begin position="57"/>
        <end position="82"/>
    </location>
</feature>
<reference evidence="4" key="1">
    <citation type="submission" date="2017-02" db="EMBL/GenBank/DDBJ databases">
        <title>zhang.</title>
        <authorList>
            <person name="Zhang H."/>
        </authorList>
    </citation>
    <scope>NUCLEOTIDE SEQUENCE [LARGE SCALE GENOMIC DNA]</scope>
    <source>
        <strain evidence="4">RZS01</strain>
    </source>
</reference>
<keyword evidence="1" id="KW-1133">Transmembrane helix</keyword>
<dbReference type="KEGG" id="kna:B0W47_08550"/>
<accession>A0A9N7CDJ4</accession>
<dbReference type="Proteomes" id="UP000247512">
    <property type="component" value="Unassembled WGS sequence"/>
</dbReference>
<reference evidence="2" key="2">
    <citation type="submission" date="2017-02" db="EMBL/GenBank/DDBJ databases">
        <authorList>
            <person name="Zhang H."/>
        </authorList>
    </citation>
    <scope>NUCLEOTIDE SEQUENCE</scope>
    <source>
        <strain evidence="2">RZS01</strain>
    </source>
</reference>
<sequence length="202" mass="22399">MSRQSAFRRIMPEVGGLLLFWGLGALGLGLYASAAVILFVIGDGIMRWWRGLDFPRVWLLFNGLALILALLGPVVCAGRMNVRIEPVLTSYLVGIVFMIGALGRKPIVQDIAEQRQGAPFAADRHDLRMFFRVFTWVWAAYFLIRGSVYLWLAHTMPSGRMGLLENIISPASLVAMILVSSKGKALFQLGCRAGIFTVDRRA</sequence>
<keyword evidence="1" id="KW-0812">Transmembrane</keyword>
<evidence type="ECO:0000313" key="3">
    <source>
        <dbReference type="EMBL" id="PYD65429.1"/>
    </source>
</evidence>
<dbReference type="EMBL" id="NIRT01000031">
    <property type="protein sequence ID" value="PYD65429.1"/>
    <property type="molecule type" value="Genomic_DNA"/>
</dbReference>
<evidence type="ECO:0000256" key="1">
    <source>
        <dbReference type="SAM" id="Phobius"/>
    </source>
</evidence>
<keyword evidence="1" id="KW-0472">Membrane</keyword>
<feature type="transmembrane region" description="Helical" evidence="1">
    <location>
        <begin position="20"/>
        <end position="45"/>
    </location>
</feature>
<proteinExistence type="predicted"/>
<evidence type="ECO:0000313" key="2">
    <source>
        <dbReference type="EMBL" id="AQU87519.1"/>
    </source>
</evidence>
<evidence type="ECO:0008006" key="6">
    <source>
        <dbReference type="Google" id="ProtNLM"/>
    </source>
</evidence>
<protein>
    <recommendedName>
        <fullName evidence="6">Intracellular septation protein A</fullName>
    </recommendedName>
</protein>
<keyword evidence="5" id="KW-1185">Reference proteome</keyword>
<feature type="transmembrane region" description="Helical" evidence="1">
    <location>
        <begin position="88"/>
        <end position="108"/>
    </location>
</feature>
<dbReference type="Proteomes" id="UP000189683">
    <property type="component" value="Chromosome"/>
</dbReference>
<organism evidence="2 4">
    <name type="scientific">Komagataeibacter nataicola</name>
    <dbReference type="NCBI Taxonomy" id="265960"/>
    <lineage>
        <taxon>Bacteria</taxon>
        <taxon>Pseudomonadati</taxon>
        <taxon>Pseudomonadota</taxon>
        <taxon>Alphaproteobacteria</taxon>
        <taxon>Acetobacterales</taxon>
        <taxon>Acetobacteraceae</taxon>
        <taxon>Komagataeibacter</taxon>
    </lineage>
</organism>
<dbReference type="RefSeq" id="WP_078525387.1">
    <property type="nucleotide sequence ID" value="NZ_CP019875.1"/>
</dbReference>
<dbReference type="EMBL" id="CP019875">
    <property type="protein sequence ID" value="AQU87519.1"/>
    <property type="molecule type" value="Genomic_DNA"/>
</dbReference>
<gene>
    <name evidence="2" type="ORF">B0W47_08550</name>
    <name evidence="3" type="ORF">CDI09_13515</name>
</gene>
<evidence type="ECO:0000313" key="4">
    <source>
        <dbReference type="Proteomes" id="UP000189683"/>
    </source>
</evidence>
<name>A0A9N7CDJ4_9PROT</name>
<reference evidence="3 5" key="3">
    <citation type="submission" date="2017-06" db="EMBL/GenBank/DDBJ databases">
        <title>A draft genome sequence of Komagataeibacter nataicola LMG 1536.</title>
        <authorList>
            <person name="Skraban J."/>
            <person name="Cleenwerck I."/>
            <person name="Vandamme P."/>
            <person name="Trcek J."/>
        </authorList>
    </citation>
    <scope>NUCLEOTIDE SEQUENCE [LARGE SCALE GENOMIC DNA]</scope>
    <source>
        <strain evidence="3 5">LMG 1536</strain>
    </source>
</reference>